<evidence type="ECO:0000313" key="1">
    <source>
        <dbReference type="EMBL" id="RGS34597.1"/>
    </source>
</evidence>
<dbReference type="Proteomes" id="UP000283295">
    <property type="component" value="Unassembled WGS sequence"/>
</dbReference>
<evidence type="ECO:0008006" key="3">
    <source>
        <dbReference type="Google" id="ProtNLM"/>
    </source>
</evidence>
<evidence type="ECO:0000313" key="2">
    <source>
        <dbReference type="Proteomes" id="UP000283295"/>
    </source>
</evidence>
<comment type="caution">
    <text evidence="1">The sequence shown here is derived from an EMBL/GenBank/DDBJ whole genome shotgun (WGS) entry which is preliminary data.</text>
</comment>
<name>A0A412ICL3_9FIRM</name>
<sequence length="271" mass="32610">MTRNIQREFVKYYKERLESLGFIKVKGRQPYFVRLVNNEIIHILTLDTGMSAKDGYKVAHLECGIATVYRQEINFSVTPKHNNDWLVDYTKFFRKKNFSNQVIEYPRDLKMYYYKEETMDEIIGEMWIGISDMIKEFDNVQNMENTLNWLMRYNPGNIIQSDWSLTDDCIAEESLYYLRKKFPLSAFQQNFEELKNEVINSPLVGDEKEKELKEVKEWENELYKDRAEMQINQQNYEQGMQLLREHYDRNIEYLNGIGIAVERRDITDLFD</sequence>
<dbReference type="OrthoDB" id="9772503at2"/>
<accession>A0A412ICL3</accession>
<reference evidence="1 2" key="1">
    <citation type="submission" date="2018-08" db="EMBL/GenBank/DDBJ databases">
        <title>A genome reference for cultivated species of the human gut microbiota.</title>
        <authorList>
            <person name="Zou Y."/>
            <person name="Xue W."/>
            <person name="Luo G."/>
        </authorList>
    </citation>
    <scope>NUCLEOTIDE SEQUENCE [LARGE SCALE GENOMIC DNA]</scope>
    <source>
        <strain evidence="1 2">AF22-21</strain>
    </source>
</reference>
<organism evidence="1 2">
    <name type="scientific">Coprococcus eutactus</name>
    <dbReference type="NCBI Taxonomy" id="33043"/>
    <lineage>
        <taxon>Bacteria</taxon>
        <taxon>Bacillati</taxon>
        <taxon>Bacillota</taxon>
        <taxon>Clostridia</taxon>
        <taxon>Lachnospirales</taxon>
        <taxon>Lachnospiraceae</taxon>
        <taxon>Coprococcus</taxon>
    </lineage>
</organism>
<gene>
    <name evidence="1" type="ORF">DWX94_14545</name>
</gene>
<dbReference type="EMBL" id="QRVK01000094">
    <property type="protein sequence ID" value="RGS34597.1"/>
    <property type="molecule type" value="Genomic_DNA"/>
</dbReference>
<proteinExistence type="predicted"/>
<protein>
    <recommendedName>
        <fullName evidence="3">DUF4304 domain-containing protein</fullName>
    </recommendedName>
</protein>
<dbReference type="AlphaFoldDB" id="A0A412ICL3"/>